<name>A0A3E0W6R2_9MICO</name>
<dbReference type="EMBL" id="NBXE01000035">
    <property type="protein sequence ID" value="RFA25046.1"/>
    <property type="molecule type" value="Genomic_DNA"/>
</dbReference>
<dbReference type="InterPro" id="IPR009057">
    <property type="entry name" value="Homeodomain-like_sf"/>
</dbReference>
<reference evidence="6 7" key="1">
    <citation type="submission" date="2017-04" db="EMBL/GenBank/DDBJ databases">
        <title>Comparative genome analysis of Subtercola boreus.</title>
        <authorList>
            <person name="Cho Y.-J."/>
            <person name="Cho A."/>
            <person name="Kim O.-S."/>
            <person name="Lee J.-I."/>
        </authorList>
    </citation>
    <scope>NUCLEOTIDE SEQUENCE [LARGE SCALE GENOMIC DNA]</scope>
    <source>
        <strain evidence="6 7">P28004</strain>
    </source>
</reference>
<dbReference type="SUPFAM" id="SSF46689">
    <property type="entry name" value="Homeodomain-like"/>
    <property type="match status" value="1"/>
</dbReference>
<dbReference type="Proteomes" id="UP000257080">
    <property type="component" value="Unassembled WGS sequence"/>
</dbReference>
<dbReference type="PROSITE" id="PS50977">
    <property type="entry name" value="HTH_TETR_2"/>
    <property type="match status" value="1"/>
</dbReference>
<sequence>MPKVTQQYRDARREEITAAALRCFASKGFRGTSMSDIIAESGLSAGAIYGHFESKHDIIMAVASHVIGNRMDDLRELAATHPVPAPGVVVARVMRGIAGDVAHPALLLQVWGQATIEAGVKELLLSVFAELRQAYLAYFTAWATEQEGLDAAGARAWAARLIPVAIGLAQGYIVQSALFDEFDQDAYMASIRELLPG</sequence>
<keyword evidence="2 4" id="KW-0238">DNA-binding</keyword>
<organism evidence="6 7">
    <name type="scientific">Subtercola boreus</name>
    <dbReference type="NCBI Taxonomy" id="120213"/>
    <lineage>
        <taxon>Bacteria</taxon>
        <taxon>Bacillati</taxon>
        <taxon>Actinomycetota</taxon>
        <taxon>Actinomycetes</taxon>
        <taxon>Micrococcales</taxon>
        <taxon>Microbacteriaceae</taxon>
        <taxon>Subtercola</taxon>
    </lineage>
</organism>
<dbReference type="PANTHER" id="PTHR30055">
    <property type="entry name" value="HTH-TYPE TRANSCRIPTIONAL REGULATOR RUTR"/>
    <property type="match status" value="1"/>
</dbReference>
<dbReference type="PRINTS" id="PR00455">
    <property type="entry name" value="HTHTETR"/>
</dbReference>
<evidence type="ECO:0000256" key="1">
    <source>
        <dbReference type="ARBA" id="ARBA00023015"/>
    </source>
</evidence>
<dbReference type="PROSITE" id="PS01081">
    <property type="entry name" value="HTH_TETR_1"/>
    <property type="match status" value="1"/>
</dbReference>
<feature type="domain" description="HTH tetR-type" evidence="5">
    <location>
        <begin position="10"/>
        <end position="70"/>
    </location>
</feature>
<evidence type="ECO:0000313" key="7">
    <source>
        <dbReference type="Proteomes" id="UP000257080"/>
    </source>
</evidence>
<proteinExistence type="predicted"/>
<dbReference type="Gene3D" id="1.10.357.10">
    <property type="entry name" value="Tetracycline Repressor, domain 2"/>
    <property type="match status" value="1"/>
</dbReference>
<dbReference type="Pfam" id="PF00440">
    <property type="entry name" value="TetR_N"/>
    <property type="match status" value="1"/>
</dbReference>
<dbReference type="GO" id="GO:0000976">
    <property type="term" value="F:transcription cis-regulatory region binding"/>
    <property type="evidence" value="ECO:0007669"/>
    <property type="project" value="TreeGrafter"/>
</dbReference>
<keyword evidence="1" id="KW-0805">Transcription regulation</keyword>
<evidence type="ECO:0000256" key="4">
    <source>
        <dbReference type="PROSITE-ProRule" id="PRU00335"/>
    </source>
</evidence>
<gene>
    <name evidence="6" type="ORF">B7R25_15980</name>
</gene>
<evidence type="ECO:0000256" key="2">
    <source>
        <dbReference type="ARBA" id="ARBA00023125"/>
    </source>
</evidence>
<dbReference type="InterPro" id="IPR023772">
    <property type="entry name" value="DNA-bd_HTH_TetR-type_CS"/>
</dbReference>
<dbReference type="OrthoDB" id="5242390at2"/>
<dbReference type="GO" id="GO:0003700">
    <property type="term" value="F:DNA-binding transcription factor activity"/>
    <property type="evidence" value="ECO:0007669"/>
    <property type="project" value="TreeGrafter"/>
</dbReference>
<evidence type="ECO:0000313" key="6">
    <source>
        <dbReference type="EMBL" id="RFA25046.1"/>
    </source>
</evidence>
<dbReference type="AlphaFoldDB" id="A0A3E0W6R2"/>
<feature type="DNA-binding region" description="H-T-H motif" evidence="4">
    <location>
        <begin position="33"/>
        <end position="52"/>
    </location>
</feature>
<dbReference type="RefSeq" id="WP_116419944.1">
    <property type="nucleotide sequence ID" value="NZ_NBXC01000030.1"/>
</dbReference>
<comment type="caution">
    <text evidence="6">The sequence shown here is derived from an EMBL/GenBank/DDBJ whole genome shotgun (WGS) entry which is preliminary data.</text>
</comment>
<dbReference type="InterPro" id="IPR050109">
    <property type="entry name" value="HTH-type_TetR-like_transc_reg"/>
</dbReference>
<evidence type="ECO:0000256" key="3">
    <source>
        <dbReference type="ARBA" id="ARBA00023163"/>
    </source>
</evidence>
<keyword evidence="3" id="KW-0804">Transcription</keyword>
<accession>A0A3E0W6R2</accession>
<dbReference type="InterPro" id="IPR001647">
    <property type="entry name" value="HTH_TetR"/>
</dbReference>
<protein>
    <recommendedName>
        <fullName evidence="5">HTH tetR-type domain-containing protein</fullName>
    </recommendedName>
</protein>
<dbReference type="PANTHER" id="PTHR30055:SF234">
    <property type="entry name" value="HTH-TYPE TRANSCRIPTIONAL REGULATOR BETI"/>
    <property type="match status" value="1"/>
</dbReference>
<evidence type="ECO:0000259" key="5">
    <source>
        <dbReference type="PROSITE" id="PS50977"/>
    </source>
</evidence>